<feature type="compositionally biased region" description="Basic residues" evidence="1">
    <location>
        <begin position="240"/>
        <end position="279"/>
    </location>
</feature>
<accession>A0A2T9Z2W5</accession>
<name>A0A2T9Z2W5_9FUNG</name>
<feature type="region of interest" description="Disordered" evidence="1">
    <location>
        <begin position="133"/>
        <end position="171"/>
    </location>
</feature>
<dbReference type="EMBL" id="MBFT01000061">
    <property type="protein sequence ID" value="PVU98948.1"/>
    <property type="molecule type" value="Genomic_DNA"/>
</dbReference>
<gene>
    <name evidence="3" type="ORF">BB559_001162</name>
</gene>
<keyword evidence="2" id="KW-0472">Membrane</keyword>
<keyword evidence="2" id="KW-0812">Transmembrane</keyword>
<evidence type="ECO:0000256" key="1">
    <source>
        <dbReference type="SAM" id="MobiDB-lite"/>
    </source>
</evidence>
<keyword evidence="2" id="KW-1133">Transmembrane helix</keyword>
<evidence type="ECO:0000313" key="4">
    <source>
        <dbReference type="Proteomes" id="UP000245699"/>
    </source>
</evidence>
<feature type="transmembrane region" description="Helical" evidence="2">
    <location>
        <begin position="7"/>
        <end position="25"/>
    </location>
</feature>
<keyword evidence="4" id="KW-1185">Reference proteome</keyword>
<sequence length="279" mass="33680">MDRFGKITLVILFAAVFRYLFHVFYTRQPIITYTNPITRYVYTKPQVIFSPFVQSQTECHRFNRERFPNEYRNPGINQNLFKRFSKYFRPFKQKRYYKKFINKNTYYSTFNQAPPNPPKNQKKNNENLYQDHKKESGKKNMHQNHKEKNSKKETKRNIKRPGNKLPLIYQKNQEINNKEDVKRIGYVVDSNKVVKEDEIKHNNKIKNPSKIDTQKVVNKAPLNPPKIQQKNKKDNQRPAPKPKQKPKHKNKNKKKAAKKKADKKRAKKNKMYRKRRNEV</sequence>
<proteinExistence type="predicted"/>
<protein>
    <submittedName>
        <fullName evidence="3">Uncharacterized protein</fullName>
    </submittedName>
</protein>
<reference evidence="3 4" key="1">
    <citation type="journal article" date="2018" name="MBio">
        <title>Comparative Genomics Reveals the Core Gene Toolbox for the Fungus-Insect Symbiosis.</title>
        <authorList>
            <person name="Wang Y."/>
            <person name="Stata M."/>
            <person name="Wang W."/>
            <person name="Stajich J.E."/>
            <person name="White M.M."/>
            <person name="Moncalvo J.M."/>
        </authorList>
    </citation>
    <scope>NUCLEOTIDE SEQUENCE [LARGE SCALE GENOMIC DNA]</scope>
    <source>
        <strain evidence="3 4">AUS-77-4</strain>
    </source>
</reference>
<dbReference type="Proteomes" id="UP000245699">
    <property type="component" value="Unassembled WGS sequence"/>
</dbReference>
<feature type="region of interest" description="Disordered" evidence="1">
    <location>
        <begin position="199"/>
        <end position="279"/>
    </location>
</feature>
<organism evidence="3 4">
    <name type="scientific">Furculomyces boomerangus</name>
    <dbReference type="NCBI Taxonomy" id="61424"/>
    <lineage>
        <taxon>Eukaryota</taxon>
        <taxon>Fungi</taxon>
        <taxon>Fungi incertae sedis</taxon>
        <taxon>Zoopagomycota</taxon>
        <taxon>Kickxellomycotina</taxon>
        <taxon>Harpellomycetes</taxon>
        <taxon>Harpellales</taxon>
        <taxon>Harpellaceae</taxon>
        <taxon>Furculomyces</taxon>
    </lineage>
</organism>
<dbReference type="AlphaFoldDB" id="A0A2T9Z2W5"/>
<comment type="caution">
    <text evidence="3">The sequence shown here is derived from an EMBL/GenBank/DDBJ whole genome shotgun (WGS) entry which is preliminary data.</text>
</comment>
<evidence type="ECO:0000256" key="2">
    <source>
        <dbReference type="SAM" id="Phobius"/>
    </source>
</evidence>
<evidence type="ECO:0000313" key="3">
    <source>
        <dbReference type="EMBL" id="PVU98948.1"/>
    </source>
</evidence>
<feature type="compositionally biased region" description="Basic and acidic residues" evidence="1">
    <location>
        <begin position="133"/>
        <end position="156"/>
    </location>
</feature>